<keyword evidence="2" id="KW-0732">Signal</keyword>
<evidence type="ECO:0000313" key="3">
    <source>
        <dbReference type="EMBL" id="KDN53033.1"/>
    </source>
</evidence>
<gene>
    <name evidence="3" type="ORF">K437DRAFT_253688</name>
</gene>
<dbReference type="EMBL" id="JMSN01000005">
    <property type="protein sequence ID" value="KDN53033.1"/>
    <property type="molecule type" value="Genomic_DNA"/>
</dbReference>
<organism evidence="3 4">
    <name type="scientific">Tilletiaria anomala (strain ATCC 24038 / CBS 436.72 / UBC 951)</name>
    <dbReference type="NCBI Taxonomy" id="1037660"/>
    <lineage>
        <taxon>Eukaryota</taxon>
        <taxon>Fungi</taxon>
        <taxon>Dikarya</taxon>
        <taxon>Basidiomycota</taxon>
        <taxon>Ustilaginomycotina</taxon>
        <taxon>Exobasidiomycetes</taxon>
        <taxon>Georgefischeriales</taxon>
        <taxon>Tilletiariaceae</taxon>
        <taxon>Tilletiaria</taxon>
    </lineage>
</organism>
<keyword evidence="4" id="KW-1185">Reference proteome</keyword>
<proteinExistence type="predicted"/>
<evidence type="ECO:0000256" key="2">
    <source>
        <dbReference type="SAM" id="SignalP"/>
    </source>
</evidence>
<protein>
    <submittedName>
        <fullName evidence="3">Uncharacterized protein</fullName>
    </submittedName>
</protein>
<keyword evidence="1" id="KW-0812">Transmembrane</keyword>
<feature type="signal peptide" evidence="2">
    <location>
        <begin position="1"/>
        <end position="32"/>
    </location>
</feature>
<comment type="caution">
    <text evidence="3">The sequence shown here is derived from an EMBL/GenBank/DDBJ whole genome shotgun (WGS) entry which is preliminary data.</text>
</comment>
<evidence type="ECO:0000256" key="1">
    <source>
        <dbReference type="SAM" id="Phobius"/>
    </source>
</evidence>
<feature type="chain" id="PRO_5001629105" evidence="2">
    <location>
        <begin position="33"/>
        <end position="215"/>
    </location>
</feature>
<dbReference type="GeneID" id="25263649"/>
<dbReference type="Proteomes" id="UP000027361">
    <property type="component" value="Unassembled WGS sequence"/>
</dbReference>
<reference evidence="3 4" key="1">
    <citation type="submission" date="2014-05" db="EMBL/GenBank/DDBJ databases">
        <title>Draft genome sequence of a rare smut relative, Tilletiaria anomala UBC 951.</title>
        <authorList>
            <consortium name="DOE Joint Genome Institute"/>
            <person name="Toome M."/>
            <person name="Kuo A."/>
            <person name="Henrissat B."/>
            <person name="Lipzen A."/>
            <person name="Tritt A."/>
            <person name="Yoshinaga Y."/>
            <person name="Zane M."/>
            <person name="Barry K."/>
            <person name="Grigoriev I.V."/>
            <person name="Spatafora J.W."/>
            <person name="Aimea M.C."/>
        </authorList>
    </citation>
    <scope>NUCLEOTIDE SEQUENCE [LARGE SCALE GENOMIC DNA]</scope>
    <source>
        <strain evidence="3 4">UBC 951</strain>
    </source>
</reference>
<dbReference type="HOGENOM" id="CLU_1284072_0_0_1"/>
<sequence>MLSRPSAPELRRGHAATISLFWLSLLAAAITAQQFSIPEGSGDDPMVPPSSTTINGPCINGICGSVQSAGSGAAYESCALSALQASETGGPQVSVALSSCYWSVAATALGGGGQTFTIQTQTEPASFSSITTSPTLLQSSISPSSTSIAPAAASSANSARSRAKPISHLQHFGPNQQSRWTQMVHRIGVIQLLVATLLLAAGTVWFMDELLEMLI</sequence>
<dbReference type="InParanoid" id="A0A066WKD5"/>
<accession>A0A066WKD5</accession>
<dbReference type="AlphaFoldDB" id="A0A066WKD5"/>
<feature type="transmembrane region" description="Helical" evidence="1">
    <location>
        <begin position="187"/>
        <end position="207"/>
    </location>
</feature>
<name>A0A066WKD5_TILAU</name>
<dbReference type="RefSeq" id="XP_013245872.1">
    <property type="nucleotide sequence ID" value="XM_013390418.1"/>
</dbReference>
<keyword evidence="1" id="KW-1133">Transmembrane helix</keyword>
<evidence type="ECO:0000313" key="4">
    <source>
        <dbReference type="Proteomes" id="UP000027361"/>
    </source>
</evidence>
<keyword evidence="1" id="KW-0472">Membrane</keyword>